<dbReference type="SUPFAM" id="SSF48498">
    <property type="entry name" value="Tetracyclin repressor-like, C-terminal domain"/>
    <property type="match status" value="1"/>
</dbReference>
<dbReference type="Gene3D" id="1.10.357.10">
    <property type="entry name" value="Tetracycline Repressor, domain 2"/>
    <property type="match status" value="1"/>
</dbReference>
<protein>
    <submittedName>
        <fullName evidence="4">AcrR family transcriptional regulator</fullName>
    </submittedName>
</protein>
<dbReference type="PROSITE" id="PS01081">
    <property type="entry name" value="HTH_TETR_1"/>
    <property type="match status" value="1"/>
</dbReference>
<dbReference type="PANTHER" id="PTHR43479:SF11">
    <property type="entry name" value="ACREF_ENVCD OPERON REPRESSOR-RELATED"/>
    <property type="match status" value="1"/>
</dbReference>
<gene>
    <name evidence="4" type="ORF">J2S20_001836</name>
</gene>
<feature type="domain" description="HTH tetR-type" evidence="3">
    <location>
        <begin position="5"/>
        <end position="65"/>
    </location>
</feature>
<dbReference type="PRINTS" id="PR00455">
    <property type="entry name" value="HTHTETR"/>
</dbReference>
<dbReference type="Pfam" id="PF00440">
    <property type="entry name" value="TetR_N"/>
    <property type="match status" value="1"/>
</dbReference>
<dbReference type="AlphaFoldDB" id="A0AAE3VBL4"/>
<dbReference type="InterPro" id="IPR023772">
    <property type="entry name" value="DNA-bd_HTH_TetR-type_CS"/>
</dbReference>
<sequence>MGRKNITKAKITKAAWKLFSEKGYEATTIDDIVALSESSKGSFYHYFSGKDALLASLHEIFDAKYEEVMQTLDPEMNSYDKLLYLCYCVHDMIEQDIPLGLLAYLYSSQVVTKGDKHLLNQNRFYYRMVTHLVDEGQRRGQIITSMPYYEVAHLYSICERAIIYDYCICDGSYSLGEQTRRLMPILFGHVRVPEAGEKRPAEGDV</sequence>
<dbReference type="RefSeq" id="WP_106611399.1">
    <property type="nucleotide sequence ID" value="NZ_JAUSTO010000012.1"/>
</dbReference>
<dbReference type="Proteomes" id="UP001241537">
    <property type="component" value="Unassembled WGS sequence"/>
</dbReference>
<evidence type="ECO:0000313" key="4">
    <source>
        <dbReference type="EMBL" id="MDQ0153127.1"/>
    </source>
</evidence>
<dbReference type="InterPro" id="IPR036271">
    <property type="entry name" value="Tet_transcr_reg_TetR-rel_C_sf"/>
</dbReference>
<evidence type="ECO:0000259" key="3">
    <source>
        <dbReference type="PROSITE" id="PS50977"/>
    </source>
</evidence>
<proteinExistence type="predicted"/>
<dbReference type="SUPFAM" id="SSF46689">
    <property type="entry name" value="Homeodomain-like"/>
    <property type="match status" value="1"/>
</dbReference>
<dbReference type="PANTHER" id="PTHR43479">
    <property type="entry name" value="ACREF/ENVCD OPERON REPRESSOR-RELATED"/>
    <property type="match status" value="1"/>
</dbReference>
<dbReference type="PROSITE" id="PS50977">
    <property type="entry name" value="HTH_TETR_2"/>
    <property type="match status" value="1"/>
</dbReference>
<keyword evidence="1 2" id="KW-0238">DNA-binding</keyword>
<comment type="caution">
    <text evidence="4">The sequence shown here is derived from an EMBL/GenBank/DDBJ whole genome shotgun (WGS) entry which is preliminary data.</text>
</comment>
<name>A0AAE3VBL4_9FIRM</name>
<evidence type="ECO:0000256" key="1">
    <source>
        <dbReference type="ARBA" id="ARBA00023125"/>
    </source>
</evidence>
<dbReference type="EMBL" id="JAUSTO010000012">
    <property type="protein sequence ID" value="MDQ0153127.1"/>
    <property type="molecule type" value="Genomic_DNA"/>
</dbReference>
<reference evidence="4" key="1">
    <citation type="submission" date="2023-07" db="EMBL/GenBank/DDBJ databases">
        <title>Genomic Encyclopedia of Type Strains, Phase IV (KMG-IV): sequencing the most valuable type-strain genomes for metagenomic binning, comparative biology and taxonomic classification.</title>
        <authorList>
            <person name="Goeker M."/>
        </authorList>
    </citation>
    <scope>NUCLEOTIDE SEQUENCE</scope>
    <source>
        <strain evidence="4">DSM 19659</strain>
    </source>
</reference>
<dbReference type="InterPro" id="IPR009057">
    <property type="entry name" value="Homeodomain-like_sf"/>
</dbReference>
<organism evidence="4 5">
    <name type="scientific">Moryella indoligenes</name>
    <dbReference type="NCBI Taxonomy" id="371674"/>
    <lineage>
        <taxon>Bacteria</taxon>
        <taxon>Bacillati</taxon>
        <taxon>Bacillota</taxon>
        <taxon>Clostridia</taxon>
        <taxon>Lachnospirales</taxon>
        <taxon>Lachnospiraceae</taxon>
        <taxon>Moryella</taxon>
    </lineage>
</organism>
<keyword evidence="5" id="KW-1185">Reference proteome</keyword>
<evidence type="ECO:0000313" key="5">
    <source>
        <dbReference type="Proteomes" id="UP001241537"/>
    </source>
</evidence>
<evidence type="ECO:0000256" key="2">
    <source>
        <dbReference type="PROSITE-ProRule" id="PRU00335"/>
    </source>
</evidence>
<dbReference type="GO" id="GO:0003677">
    <property type="term" value="F:DNA binding"/>
    <property type="evidence" value="ECO:0007669"/>
    <property type="project" value="UniProtKB-UniRule"/>
</dbReference>
<feature type="DNA-binding region" description="H-T-H motif" evidence="2">
    <location>
        <begin position="28"/>
        <end position="47"/>
    </location>
</feature>
<accession>A0AAE3VBL4</accession>
<dbReference type="InterPro" id="IPR050624">
    <property type="entry name" value="HTH-type_Tx_Regulator"/>
</dbReference>
<dbReference type="InterPro" id="IPR001647">
    <property type="entry name" value="HTH_TetR"/>
</dbReference>